<dbReference type="InterPro" id="IPR052984">
    <property type="entry name" value="UPF0421"/>
</dbReference>
<protein>
    <submittedName>
        <fullName evidence="8">Aromatic acid exporter family protein</fullName>
    </submittedName>
</protein>
<accession>A0ABW5R0S0</accession>
<evidence type="ECO:0000313" key="8">
    <source>
        <dbReference type="EMBL" id="MFD2662322.1"/>
    </source>
</evidence>
<dbReference type="PANTHER" id="PTHR40064:SF1">
    <property type="entry name" value="MEMBRANE PROTEIN"/>
    <property type="match status" value="1"/>
</dbReference>
<reference evidence="9" key="1">
    <citation type="journal article" date="2019" name="Int. J. Syst. Evol. Microbiol.">
        <title>The Global Catalogue of Microorganisms (GCM) 10K type strain sequencing project: providing services to taxonomists for standard genome sequencing and annotation.</title>
        <authorList>
            <consortium name="The Broad Institute Genomics Platform"/>
            <consortium name="The Broad Institute Genome Sequencing Center for Infectious Disease"/>
            <person name="Wu L."/>
            <person name="Ma J."/>
        </authorList>
    </citation>
    <scope>NUCLEOTIDE SEQUENCE [LARGE SCALE GENOMIC DNA]</scope>
    <source>
        <strain evidence="9">TISTR 1827</strain>
    </source>
</reference>
<dbReference type="InterPro" id="IPR038323">
    <property type="entry name" value="ArAE_1_C_sf"/>
</dbReference>
<keyword evidence="2" id="KW-1003">Cell membrane</keyword>
<feature type="domain" description="Putative aromatic acid exporter C-terminal" evidence="7">
    <location>
        <begin position="145"/>
        <end position="308"/>
    </location>
</feature>
<feature type="transmembrane region" description="Helical" evidence="6">
    <location>
        <begin position="116"/>
        <end position="141"/>
    </location>
</feature>
<dbReference type="Proteomes" id="UP001597493">
    <property type="component" value="Unassembled WGS sequence"/>
</dbReference>
<dbReference type="InterPro" id="IPR010343">
    <property type="entry name" value="ArAE_1"/>
</dbReference>
<dbReference type="EMBL" id="JBHUMY010000026">
    <property type="protein sequence ID" value="MFD2662322.1"/>
    <property type="molecule type" value="Genomic_DNA"/>
</dbReference>
<keyword evidence="9" id="KW-1185">Reference proteome</keyword>
<gene>
    <name evidence="8" type="ORF">ACFSW5_18865</name>
</gene>
<dbReference type="RefSeq" id="WP_379276432.1">
    <property type="nucleotide sequence ID" value="NZ_JBHUGT010000033.1"/>
</dbReference>
<dbReference type="Pfam" id="PF06081">
    <property type="entry name" value="ArAE_1"/>
    <property type="match status" value="1"/>
</dbReference>
<keyword evidence="5 6" id="KW-0472">Membrane</keyword>
<keyword evidence="4 6" id="KW-1133">Transmembrane helix</keyword>
<evidence type="ECO:0000256" key="6">
    <source>
        <dbReference type="SAM" id="Phobius"/>
    </source>
</evidence>
<keyword evidence="3 6" id="KW-0812">Transmembrane</keyword>
<evidence type="ECO:0000256" key="3">
    <source>
        <dbReference type="ARBA" id="ARBA00022692"/>
    </source>
</evidence>
<dbReference type="Pfam" id="PF11728">
    <property type="entry name" value="ArAE_1_C"/>
    <property type="match status" value="1"/>
</dbReference>
<evidence type="ECO:0000256" key="5">
    <source>
        <dbReference type="ARBA" id="ARBA00023136"/>
    </source>
</evidence>
<comment type="caution">
    <text evidence="8">The sequence shown here is derived from an EMBL/GenBank/DDBJ whole genome shotgun (WGS) entry which is preliminary data.</text>
</comment>
<organism evidence="8 9">
    <name type="scientific">Paenibacillus thailandensis</name>
    <dbReference type="NCBI Taxonomy" id="393250"/>
    <lineage>
        <taxon>Bacteria</taxon>
        <taxon>Bacillati</taxon>
        <taxon>Bacillota</taxon>
        <taxon>Bacilli</taxon>
        <taxon>Bacillales</taxon>
        <taxon>Paenibacillaceae</taxon>
        <taxon>Paenibacillus</taxon>
    </lineage>
</organism>
<feature type="transmembrane region" description="Helical" evidence="6">
    <location>
        <begin position="51"/>
        <end position="71"/>
    </location>
</feature>
<evidence type="ECO:0000313" key="9">
    <source>
        <dbReference type="Proteomes" id="UP001597493"/>
    </source>
</evidence>
<evidence type="ECO:0000259" key="7">
    <source>
        <dbReference type="Pfam" id="PF11728"/>
    </source>
</evidence>
<dbReference type="Gene3D" id="1.20.120.940">
    <property type="entry name" value="Putative aromatic acid exporter, C-terminal domain"/>
    <property type="match status" value="1"/>
</dbReference>
<proteinExistence type="predicted"/>
<feature type="transmembrane region" description="Helical" evidence="6">
    <location>
        <begin position="77"/>
        <end position="95"/>
    </location>
</feature>
<evidence type="ECO:0000256" key="1">
    <source>
        <dbReference type="ARBA" id="ARBA00004651"/>
    </source>
</evidence>
<sequence length="310" mass="35206">MKIGFRTIKTAVGVSISVLLGELLQLQNYTAAGILTLLCIQKSRKKSVHAAVSRFFACIIGIFFAAVLFELLGYHPYAFLIVLLLFIPLTVKFKIQEGIASSVVMMMHVFLHKQMDAAFFLNELSLVLIGLGVALLVNWYMPSIDKELVRHMERSEQLLAAILHEISSYLKNGYTLWDGKEVLQLSETIAKGRSLAALNAENQTGGSGKADGYAAYFENKRLQYELVDRMLPMVSRITAKMEQSNRIGDFVEELSVNLRKGTATDRFYHELREIRDYHRSLPLPETREEFENRANLFTMANELERFINTI</sequence>
<evidence type="ECO:0000256" key="2">
    <source>
        <dbReference type="ARBA" id="ARBA00022475"/>
    </source>
</evidence>
<dbReference type="PANTHER" id="PTHR40064">
    <property type="entry name" value="MEMBRANE PROTEIN-RELATED"/>
    <property type="match status" value="1"/>
</dbReference>
<evidence type="ECO:0000256" key="4">
    <source>
        <dbReference type="ARBA" id="ARBA00022989"/>
    </source>
</evidence>
<dbReference type="InterPro" id="IPR021062">
    <property type="entry name" value="ArAE_1_C"/>
</dbReference>
<name>A0ABW5R0S0_9BACL</name>
<comment type="subcellular location">
    <subcellularLocation>
        <location evidence="1">Cell membrane</location>
        <topology evidence="1">Multi-pass membrane protein</topology>
    </subcellularLocation>
</comment>